<feature type="transmembrane region" description="Helical" evidence="2">
    <location>
        <begin position="695"/>
        <end position="717"/>
    </location>
</feature>
<feature type="transmembrane region" description="Helical" evidence="2">
    <location>
        <begin position="153"/>
        <end position="175"/>
    </location>
</feature>
<keyword evidence="2" id="KW-0812">Transmembrane</keyword>
<name>A0AAF0DW04_9BASI</name>
<reference evidence="3" key="1">
    <citation type="submission" date="2023-03" db="EMBL/GenBank/DDBJ databases">
        <title>Mating type loci evolution in Malassezia.</title>
        <authorList>
            <person name="Coelho M.A."/>
        </authorList>
    </citation>
    <scope>NUCLEOTIDE SEQUENCE</scope>
    <source>
        <strain evidence="3">CBS 14135</strain>
    </source>
</reference>
<feature type="transmembrane region" description="Helical" evidence="2">
    <location>
        <begin position="59"/>
        <end position="85"/>
    </location>
</feature>
<feature type="region of interest" description="Disordered" evidence="1">
    <location>
        <begin position="444"/>
        <end position="467"/>
    </location>
</feature>
<feature type="transmembrane region" description="Helical" evidence="2">
    <location>
        <begin position="500"/>
        <end position="523"/>
    </location>
</feature>
<feature type="transmembrane region" description="Helical" evidence="2">
    <location>
        <begin position="28"/>
        <end position="47"/>
    </location>
</feature>
<dbReference type="Proteomes" id="UP001216638">
    <property type="component" value="Chromosome 3"/>
</dbReference>
<keyword evidence="2" id="KW-1133">Transmembrane helix</keyword>
<evidence type="ECO:0000256" key="2">
    <source>
        <dbReference type="SAM" id="Phobius"/>
    </source>
</evidence>
<feature type="transmembrane region" description="Helical" evidence="2">
    <location>
        <begin position="181"/>
        <end position="203"/>
    </location>
</feature>
<feature type="region of interest" description="Disordered" evidence="1">
    <location>
        <begin position="773"/>
        <end position="816"/>
    </location>
</feature>
<proteinExistence type="predicted"/>
<dbReference type="AlphaFoldDB" id="A0AAF0DW04"/>
<feature type="compositionally biased region" description="Low complexity" evidence="1">
    <location>
        <begin position="783"/>
        <end position="795"/>
    </location>
</feature>
<protein>
    <submittedName>
        <fullName evidence="3">Uncharacterized protein</fullName>
    </submittedName>
</protein>
<feature type="region of interest" description="Disordered" evidence="1">
    <location>
        <begin position="332"/>
        <end position="375"/>
    </location>
</feature>
<evidence type="ECO:0000313" key="3">
    <source>
        <dbReference type="EMBL" id="WFC96462.1"/>
    </source>
</evidence>
<evidence type="ECO:0000256" key="1">
    <source>
        <dbReference type="SAM" id="MobiDB-lite"/>
    </source>
</evidence>
<feature type="transmembrane region" description="Helical" evidence="2">
    <location>
        <begin position="529"/>
        <end position="552"/>
    </location>
</feature>
<feature type="transmembrane region" description="Helical" evidence="2">
    <location>
        <begin position="723"/>
        <end position="745"/>
    </location>
</feature>
<feature type="transmembrane region" description="Helical" evidence="2">
    <location>
        <begin position="215"/>
        <end position="237"/>
    </location>
</feature>
<feature type="transmembrane region" description="Helical" evidence="2">
    <location>
        <begin position="109"/>
        <end position="132"/>
    </location>
</feature>
<evidence type="ECO:0000313" key="4">
    <source>
        <dbReference type="Proteomes" id="UP001216638"/>
    </source>
</evidence>
<feature type="transmembrane region" description="Helical" evidence="2">
    <location>
        <begin position="243"/>
        <end position="266"/>
    </location>
</feature>
<keyword evidence="4" id="KW-1185">Reference proteome</keyword>
<accession>A0AAF0DW04</accession>
<feature type="compositionally biased region" description="Polar residues" evidence="1">
    <location>
        <begin position="363"/>
        <end position="375"/>
    </location>
</feature>
<sequence length="909" mass="102910">MDDPSEALPIALWAHPPPFVFSTPVQTLGIGVVFAIATIMTVNLTFTAPYHYPLSKCNYLLQLTAALLFLLTVTTSLGIMIHILATRVSQAPHLFPYLPELLPSRDWTLAQQILFLLMQALSAAMANVRVTLTQITHVQFLTLLFPSKLEMRLIVWLMGPVILAQFGLFFTYYVEDFGAEIQDICECTLSLLYTAALVIWGTLINRQRAWRRDGATALFGTAAIVMSIIKTFVSYIHMAYEDAYWVLLISWALTIWQSWLGFWWWVSAGMGIGEVEDRLRRQERARKRYYKRRQRKARTDAAKVSAAPSGDAPSGDAPQQLLLRTLRTLQPASGEHEPISSPSAHSAAYDTSAGATDGDVDPTRSTTDHSSSNQSTWVVRLQHTLGRFLPESATRRIETLRHEHHRGVLNAALKQVDAYHSIVSRTQAARSQALRDLRMLRRKPMHSASGADDTPEPSAFARFRQSPTVRARRTMSLNAATYTSSTPPFPRSVPVETMSLGMMLAMAAIMALHLVFTAPYHYPLSRPNFVLQLIAAVLFLILVAASVGYILWDLRTNAMQVPHLFPYISTPIPPKDGRWTTVQKAFFAVLLSFTVFMAHVRCKGLTQATHMQFLTLLFPSKLEVWLILWLLGPLVVVQFVTFYFKLFPSTSLAYPTGDVIQDICESTLSLLYSFALIAWSTLVNRQRAWRMDGSATLFGIATLVTAFGKTVTSYVHIRYERAFWILVISWALTIWQSWLGFWWWVSAGMGIGEVEDRLRRQQRARKRYLHRKEQRYARHASARADANAEATTRARSSTKQSESADAEGDPARSTSYDVPSEARLWFLRIGRTLYHYLPAAIRRRLDDVQREHDRAVLEAAMRQMDVVHRVTSRPNVLHERTLLHVQREGQQARDDDDDDAGIAYAARHV</sequence>
<organism evidence="3 4">
    <name type="scientific">Malassezia brasiliensis</name>
    <dbReference type="NCBI Taxonomy" id="1821822"/>
    <lineage>
        <taxon>Eukaryota</taxon>
        <taxon>Fungi</taxon>
        <taxon>Dikarya</taxon>
        <taxon>Basidiomycota</taxon>
        <taxon>Ustilaginomycotina</taxon>
        <taxon>Malasseziomycetes</taxon>
        <taxon>Malasseziales</taxon>
        <taxon>Malasseziaceae</taxon>
        <taxon>Malassezia</taxon>
    </lineage>
</organism>
<feature type="transmembrane region" description="Helical" evidence="2">
    <location>
        <begin position="666"/>
        <end position="683"/>
    </location>
</feature>
<gene>
    <name evidence="3" type="ORF">MBRA1_003119</name>
</gene>
<dbReference type="EMBL" id="CP119953">
    <property type="protein sequence ID" value="WFC96462.1"/>
    <property type="molecule type" value="Genomic_DNA"/>
</dbReference>
<feature type="transmembrane region" description="Helical" evidence="2">
    <location>
        <begin position="624"/>
        <end position="646"/>
    </location>
</feature>
<feature type="region of interest" description="Disordered" evidence="1">
    <location>
        <begin position="290"/>
        <end position="317"/>
    </location>
</feature>
<keyword evidence="2" id="KW-0472">Membrane</keyword>